<dbReference type="GeneID" id="4851878"/>
<evidence type="ECO:0000256" key="2">
    <source>
        <dbReference type="SAM" id="SignalP"/>
    </source>
</evidence>
<comment type="caution">
    <text evidence="6">The sequence shown here is derived from an EMBL/GenBank/DDBJ whole genome shotgun (WGS) entry which is preliminary data.</text>
</comment>
<feature type="signal peptide" evidence="2">
    <location>
        <begin position="1"/>
        <end position="27"/>
    </location>
</feature>
<dbReference type="RefSeq" id="XP_001386918.2">
    <property type="nucleotide sequence ID" value="XM_001386881.1"/>
</dbReference>
<feature type="chain" id="PRO_5002653058" description="Bud site selection protein RAX2" evidence="2">
    <location>
        <begin position="28"/>
        <end position="1362"/>
    </location>
</feature>
<dbReference type="GO" id="GO:1902929">
    <property type="term" value="C:plasma membrane of growing cell tip"/>
    <property type="evidence" value="ECO:0007669"/>
    <property type="project" value="TreeGrafter"/>
</dbReference>
<dbReference type="GO" id="GO:0000282">
    <property type="term" value="P:cellular bud site selection"/>
    <property type="evidence" value="ECO:0007669"/>
    <property type="project" value="TreeGrafter"/>
</dbReference>
<accession>A3GHX9</accession>
<dbReference type="OrthoDB" id="2503993at2759"/>
<dbReference type="PANTHER" id="PTHR31778:SF2">
    <property type="entry name" value="BUD SITE SELECTION PROTEIN RAX2"/>
    <property type="match status" value="1"/>
</dbReference>
<sequence length="1362" mass="149254">MLVSLHRSTALSKVVVSLVSLLHLTQADFEPVSQPELKFSSFGGQLGLFGSFDALSLYSFVNASQFLDPEINTQKSTQSQNSDNLFLRDLSNNNNAKLANVDGTISQILPLSDQTIIVSGNFTTFNNQSITSPIIYNVTSQQITNIIPSTTGNSKRADIPSFENGQVKTVYVDGDLIYLGGDFEFNNTVGAAIYNQTSKQLYSTHFGGFGSNASVNAITKIFSTNADDDSGSILFGGDFNTLGLSDLLVHNITSNSTRSKNATNTSLITAEQMISLRHGTFTNVNGAVGEDGSSIICSADQDTFSFVPAQGGQWLVELADEMKPLTPTKARLYIPPGDDGVKLFRIYSFPNNGIMNLSYIDPETNSIAFCDAWCPLSTLTSLGDAVESNIAKSRDISNSSTFVDPVDGTFFQYYDLSTKSKTLGYGSDFQEFAFVDEIGVDQVGVTVIDWYGSKAVLGGFELYSNSITVYGNNTLNEPNCDDEDAGNLSEINAGEFQSVKDLVPNVANTNYLVAQGEDAKITLYPNISYAGNYSIIMTTPGCTYDDSCNQRSIVNVTLIDNMDTILATNLIWQNNNNNKFDYLFYGHLNGSSSSNGRNRIEITFHDTIGEGTTDPWVVVDKITANIVGLDKYYDQSSKNSTNSTVGSELAYIHLNGLFEYSLANFTNFNASKVSYKSGDNSTIISKENTFVGNSSINLLSGELVKGSIVNQFTIENSSDSSSLLLLGQFESDSTNITLTNSNVITLNLNAYNSTSNQTEVNKISKRDFMTIYGVDFNSSVSSLFNYEGGIFLLGDFAATQAGNSSITMKNLANNNSSITTINNIAYRLENDWFGFGNNFTDTKFDSFTNVTIQDTQYFVFSNGSTFKTWDHTNSKWVTDPQHQLNISHALNLNSRMQILGGESFNVMDFYSRNQAYIHSPSNFSNYNFEVSSDSLEISNSFYVNSSLSVIGGRFNTSSVSNIGFIDNSASNSSIRALGGNIEWQNASTSIQMLYVDSNEEFLFIGVNGSVVVNDGVSITGIVIYDLKNNTFTDFQPADLSNDDGSSIEVNSIVHYEKSNRLLVGGNFDKAGSLDCPGLCIYDIANTRWINPEGQGVTTSIGGVATDIKFYKSNEVLVSGNLTISSNSVNFITYNFDKGTYSTQAALNDLGSSKVIKRFIINDYSNNDLKARLVAFGDDFVYGYDGSNWHQIDDDINFDNSTTFSDLKLLDLKNKNGQYNSTLFSQGNILALAGAYSLKDYGLVNVALYNGSQWIPYVYTTSGANQLGQVKTMLIDDSYRFQSSDDISSVKHLSKGKVVGISLACALGSTTILGLLYVIPYFLLFRKQRDEEVLHQQRIEEDQMMKTVNPTELIHEIDLQRHS</sequence>
<dbReference type="EMBL" id="AAVQ01000002">
    <property type="protein sequence ID" value="EAZ62895.2"/>
    <property type="molecule type" value="Genomic_DNA"/>
</dbReference>
<evidence type="ECO:0008006" key="8">
    <source>
        <dbReference type="Google" id="ProtNLM"/>
    </source>
</evidence>
<dbReference type="FunCoup" id="A3GHX9">
    <property type="interactions" value="74"/>
</dbReference>
<keyword evidence="2" id="KW-0732">Signal</keyword>
<keyword evidence="7" id="KW-1185">Reference proteome</keyword>
<dbReference type="GO" id="GO:0005935">
    <property type="term" value="C:cellular bud neck"/>
    <property type="evidence" value="ECO:0007669"/>
    <property type="project" value="TreeGrafter"/>
</dbReference>
<feature type="domain" description="Rax2-like second" evidence="4">
    <location>
        <begin position="269"/>
        <end position="457"/>
    </location>
</feature>
<dbReference type="PANTHER" id="PTHR31778">
    <property type="entry name" value="BUD SITE SELECTION PROTEIN RAX2"/>
    <property type="match status" value="1"/>
</dbReference>
<evidence type="ECO:0000259" key="3">
    <source>
        <dbReference type="Pfam" id="PF12768"/>
    </source>
</evidence>
<dbReference type="KEGG" id="pic:PICST_53311"/>
<dbReference type="eggNOG" id="ENOG502QQZD">
    <property type="taxonomic scope" value="Eukaryota"/>
</dbReference>
<feature type="domain" description="Rax2-like third" evidence="5">
    <location>
        <begin position="469"/>
        <end position="626"/>
    </location>
</feature>
<keyword evidence="1" id="KW-0812">Transmembrane</keyword>
<dbReference type="Proteomes" id="UP000002258">
    <property type="component" value="Chromosome 1"/>
</dbReference>
<feature type="domain" description="Rax2-like C-terminal" evidence="3">
    <location>
        <begin position="1021"/>
        <end position="1284"/>
    </location>
</feature>
<organism evidence="6 7">
    <name type="scientific">Scheffersomyces stipitis (strain ATCC 58785 / CBS 6054 / NBRC 10063 / NRRL Y-11545)</name>
    <name type="common">Yeast</name>
    <name type="synonym">Pichia stipitis</name>
    <dbReference type="NCBI Taxonomy" id="322104"/>
    <lineage>
        <taxon>Eukaryota</taxon>
        <taxon>Fungi</taxon>
        <taxon>Dikarya</taxon>
        <taxon>Ascomycota</taxon>
        <taxon>Saccharomycotina</taxon>
        <taxon>Pichiomycetes</taxon>
        <taxon>Debaryomycetaceae</taxon>
        <taxon>Scheffersomyces</taxon>
    </lineage>
</organism>
<dbReference type="HOGENOM" id="CLU_005863_0_0_1"/>
<dbReference type="Pfam" id="PF20843">
    <property type="entry name" value="Rax2_3"/>
    <property type="match status" value="1"/>
</dbReference>
<dbReference type="InterPro" id="IPR024982">
    <property type="entry name" value="Rax2-like_C"/>
</dbReference>
<protein>
    <recommendedName>
        <fullName evidence="8">Bud site selection protein RAX2</fullName>
    </recommendedName>
</protein>
<proteinExistence type="predicted"/>
<dbReference type="GO" id="GO:0005621">
    <property type="term" value="C:cellular bud scar"/>
    <property type="evidence" value="ECO:0007669"/>
    <property type="project" value="TreeGrafter"/>
</dbReference>
<dbReference type="Pfam" id="PF20842">
    <property type="entry name" value="Rax2_2"/>
    <property type="match status" value="1"/>
</dbReference>
<dbReference type="OMA" id="NMYTPGC"/>
<keyword evidence="1" id="KW-0472">Membrane</keyword>
<feature type="transmembrane region" description="Helical" evidence="1">
    <location>
        <begin position="1297"/>
        <end position="1318"/>
    </location>
</feature>
<dbReference type="STRING" id="322104.A3GHX9"/>
<dbReference type="InParanoid" id="A3GHX9"/>
<dbReference type="Pfam" id="PF12768">
    <property type="entry name" value="Rax2"/>
    <property type="match status" value="1"/>
</dbReference>
<evidence type="ECO:0000313" key="6">
    <source>
        <dbReference type="EMBL" id="EAZ62895.2"/>
    </source>
</evidence>
<name>A3GHX9_PICST</name>
<reference evidence="6 7" key="1">
    <citation type="journal article" date="2007" name="Nat. Biotechnol.">
        <title>Genome sequence of the lignocellulose-bioconverting and xylose-fermenting yeast Pichia stipitis.</title>
        <authorList>
            <person name="Jeffries T.W."/>
            <person name="Grigoriev I.V."/>
            <person name="Grimwood J."/>
            <person name="Laplaza J.M."/>
            <person name="Aerts A."/>
            <person name="Salamov A."/>
            <person name="Schmutz J."/>
            <person name="Lindquist E."/>
            <person name="Dehal P."/>
            <person name="Shapiro H."/>
            <person name="Jin Y.S."/>
            <person name="Passoth V."/>
            <person name="Richardson P.M."/>
        </authorList>
    </citation>
    <scope>NUCLEOTIDE SEQUENCE [LARGE SCALE GENOMIC DNA]</scope>
    <source>
        <strain evidence="7">ATCC 58785 / CBS 6054 / NBRC 10063 / NRRL Y-11545</strain>
    </source>
</reference>
<dbReference type="InterPro" id="IPR048265">
    <property type="entry name" value="Rax2-like_third"/>
</dbReference>
<gene>
    <name evidence="6" type="ORF">PICST_53311</name>
</gene>
<evidence type="ECO:0000256" key="1">
    <source>
        <dbReference type="SAM" id="Phobius"/>
    </source>
</evidence>
<evidence type="ECO:0000259" key="4">
    <source>
        <dbReference type="Pfam" id="PF20842"/>
    </source>
</evidence>
<evidence type="ECO:0000313" key="7">
    <source>
        <dbReference type="Proteomes" id="UP000002258"/>
    </source>
</evidence>
<evidence type="ECO:0000259" key="5">
    <source>
        <dbReference type="Pfam" id="PF20843"/>
    </source>
</evidence>
<keyword evidence="1" id="KW-1133">Transmembrane helix</keyword>
<dbReference type="InterPro" id="IPR048266">
    <property type="entry name" value="Rax2-like_second"/>
</dbReference>